<dbReference type="EMBL" id="JACHFK010000001">
    <property type="protein sequence ID" value="MBB5375088.1"/>
    <property type="molecule type" value="Genomic_DNA"/>
</dbReference>
<name>A0A7W8KC99_9DEIO</name>
<evidence type="ECO:0000313" key="2">
    <source>
        <dbReference type="EMBL" id="GHF31622.1"/>
    </source>
</evidence>
<reference evidence="2" key="4">
    <citation type="submission" date="2024-05" db="EMBL/GenBank/DDBJ databases">
        <authorList>
            <person name="Sun Q."/>
            <person name="Zhou Y."/>
        </authorList>
    </citation>
    <scope>NUCLEOTIDE SEQUENCE</scope>
    <source>
        <strain evidence="2">CGMCC 1.18437</strain>
    </source>
</reference>
<dbReference type="PROSITE" id="PS51257">
    <property type="entry name" value="PROKAR_LIPOPROTEIN"/>
    <property type="match status" value="1"/>
</dbReference>
<dbReference type="Proteomes" id="UP000619376">
    <property type="component" value="Unassembled WGS sequence"/>
</dbReference>
<feature type="chain" id="PRO_5031348208" description="Lipoprotein" evidence="1">
    <location>
        <begin position="19"/>
        <end position="321"/>
    </location>
</feature>
<evidence type="ECO:0000313" key="5">
    <source>
        <dbReference type="Proteomes" id="UP000619376"/>
    </source>
</evidence>
<organism evidence="3 4">
    <name type="scientific">Deinococcus metalli</name>
    <dbReference type="NCBI Taxonomy" id="1141878"/>
    <lineage>
        <taxon>Bacteria</taxon>
        <taxon>Thermotogati</taxon>
        <taxon>Deinococcota</taxon>
        <taxon>Deinococci</taxon>
        <taxon>Deinococcales</taxon>
        <taxon>Deinococcaceae</taxon>
        <taxon>Deinococcus</taxon>
    </lineage>
</organism>
<keyword evidence="1" id="KW-0732">Signal</keyword>
<dbReference type="AlphaFoldDB" id="A0A7W8KC99"/>
<keyword evidence="5" id="KW-1185">Reference proteome</keyword>
<reference evidence="5" key="2">
    <citation type="journal article" date="2019" name="Int. J. Syst. Evol. Microbiol.">
        <title>The Global Catalogue of Microorganisms (GCM) 10K type strain sequencing project: providing services to taxonomists for standard genome sequencing and annotation.</title>
        <authorList>
            <consortium name="The Broad Institute Genomics Platform"/>
            <consortium name="The Broad Institute Genome Sequencing Center for Infectious Disease"/>
            <person name="Wu L."/>
            <person name="Ma J."/>
        </authorList>
    </citation>
    <scope>NUCLEOTIDE SEQUENCE [LARGE SCALE GENOMIC DNA]</scope>
    <source>
        <strain evidence="5">CGMCC 1.18437</strain>
    </source>
</reference>
<evidence type="ECO:0008006" key="6">
    <source>
        <dbReference type="Google" id="ProtNLM"/>
    </source>
</evidence>
<accession>A0A7W8KC99</accession>
<evidence type="ECO:0000313" key="4">
    <source>
        <dbReference type="Proteomes" id="UP000539473"/>
    </source>
</evidence>
<dbReference type="EMBL" id="BNAJ01000001">
    <property type="protein sequence ID" value="GHF31622.1"/>
    <property type="molecule type" value="Genomic_DNA"/>
</dbReference>
<sequence length="321" mass="33279">MTRLAPALAAVALSAALAGCTTTTPPTVPTLTLQGTATGVSFPDSVVYLASGDETNLDYAGTLSAPDTFRLTATTAPSAATAFDLLTVPSGCTVSGPAQAHPRVHFYDRLVVHSPQGDPLGSIREVIKSGNTLSFSRVARVYSDRAAVVKATISCGPAAQVNFDLTVVKGWNALEYAVGSNSVTMKTLGKVTTAFEAEQNLPYLSVVFAPSTLTFTSNTTFQVNATFYQEGGIGGEYNLELDTPGLSVEPARVSVPGLAVLGTRPGAALGRLGLGAQSLTTTLTFTYTGTQSGKRPFVMTLSDDYGQQAGRGDGVLDVQRP</sequence>
<reference evidence="2" key="1">
    <citation type="journal article" date="2014" name="Int. J. Syst. Evol. Microbiol.">
        <title>Complete genome of a new Firmicutes species belonging to the dominant human colonic microbiota ('Ruminococcus bicirculans') reveals two chromosomes and a selective capacity to utilize plant glucans.</title>
        <authorList>
            <consortium name="NISC Comparative Sequencing Program"/>
            <person name="Wegmann U."/>
            <person name="Louis P."/>
            <person name="Goesmann A."/>
            <person name="Henrissat B."/>
            <person name="Duncan S.H."/>
            <person name="Flint H.J."/>
        </authorList>
    </citation>
    <scope>NUCLEOTIDE SEQUENCE</scope>
    <source>
        <strain evidence="2">CGMCC 1.18437</strain>
    </source>
</reference>
<proteinExistence type="predicted"/>
<protein>
    <recommendedName>
        <fullName evidence="6">Lipoprotein</fullName>
    </recommendedName>
</protein>
<reference evidence="3 4" key="3">
    <citation type="submission" date="2020-08" db="EMBL/GenBank/DDBJ databases">
        <title>Genomic Encyclopedia of Type Strains, Phase IV (KMG-IV): sequencing the most valuable type-strain genomes for metagenomic binning, comparative biology and taxonomic classification.</title>
        <authorList>
            <person name="Goeker M."/>
        </authorList>
    </citation>
    <scope>NUCLEOTIDE SEQUENCE [LARGE SCALE GENOMIC DNA]</scope>
    <source>
        <strain evidence="3 4">DSM 27521</strain>
    </source>
</reference>
<dbReference type="Proteomes" id="UP000539473">
    <property type="component" value="Unassembled WGS sequence"/>
</dbReference>
<dbReference type="RefSeq" id="WP_184109331.1">
    <property type="nucleotide sequence ID" value="NZ_BNAJ01000001.1"/>
</dbReference>
<gene>
    <name evidence="2" type="ORF">GCM10017781_05100</name>
    <name evidence="3" type="ORF">HNQ07_000532</name>
</gene>
<evidence type="ECO:0000256" key="1">
    <source>
        <dbReference type="SAM" id="SignalP"/>
    </source>
</evidence>
<feature type="signal peptide" evidence="1">
    <location>
        <begin position="1"/>
        <end position="18"/>
    </location>
</feature>
<evidence type="ECO:0000313" key="3">
    <source>
        <dbReference type="EMBL" id="MBB5375088.1"/>
    </source>
</evidence>
<comment type="caution">
    <text evidence="3">The sequence shown here is derived from an EMBL/GenBank/DDBJ whole genome shotgun (WGS) entry which is preliminary data.</text>
</comment>